<evidence type="ECO:0000313" key="2">
    <source>
        <dbReference type="WBParaSite" id="EEL_0000325701-mRNA-1"/>
    </source>
</evidence>
<dbReference type="WBParaSite" id="EEL_0000325701-mRNA-1">
    <property type="protein sequence ID" value="EEL_0000325701-mRNA-1"/>
    <property type="gene ID" value="EEL_0000325701"/>
</dbReference>
<protein>
    <submittedName>
        <fullName evidence="2">Uncharacterized protein</fullName>
    </submittedName>
</protein>
<dbReference type="Proteomes" id="UP000050640">
    <property type="component" value="Unplaced"/>
</dbReference>
<proteinExistence type="predicted"/>
<name>A0A0R3RP45_9BILA</name>
<reference evidence="2" key="1">
    <citation type="submission" date="2017-02" db="UniProtKB">
        <authorList>
            <consortium name="WormBaseParasite"/>
        </authorList>
    </citation>
    <scope>IDENTIFICATION</scope>
</reference>
<accession>A0A0R3RP45</accession>
<evidence type="ECO:0000313" key="1">
    <source>
        <dbReference type="Proteomes" id="UP000050640"/>
    </source>
</evidence>
<sequence length="74" mass="8114">MLELLEMVMTKIVKSIGGTALKIGLPIPLIDNVTISDDAQIVTKKKIGIIGSYETYGRNDWDGKGKNLSEDIIH</sequence>
<keyword evidence="1" id="KW-1185">Reference proteome</keyword>
<organism evidence="1 2">
    <name type="scientific">Elaeophora elaphi</name>
    <dbReference type="NCBI Taxonomy" id="1147741"/>
    <lineage>
        <taxon>Eukaryota</taxon>
        <taxon>Metazoa</taxon>
        <taxon>Ecdysozoa</taxon>
        <taxon>Nematoda</taxon>
        <taxon>Chromadorea</taxon>
        <taxon>Rhabditida</taxon>
        <taxon>Spirurina</taxon>
        <taxon>Spiruromorpha</taxon>
        <taxon>Filarioidea</taxon>
        <taxon>Onchocercidae</taxon>
        <taxon>Elaeophora</taxon>
    </lineage>
</organism>
<dbReference type="STRING" id="1147741.A0A0R3RP45"/>
<dbReference type="AlphaFoldDB" id="A0A0R3RP45"/>